<dbReference type="InterPro" id="IPR050231">
    <property type="entry name" value="Iron_ascorbate_oxido_reductase"/>
</dbReference>
<keyword evidence="4" id="KW-1185">Reference proteome</keyword>
<sequence length="401" mass="46605">MQMTSRQEEKVQQIREKYNFRPFVDAPASKEKVDLLDLTIIDLSKFDEGPETRKELATTLEKALTEYGFFRVVNHGFSPEFLDHMKSVSQSTFETTDEVKNKFFAGEKKIEEDKDLELGVIRGTGFKPRGYWKYSNDTPDNVEFYNFRHFLHPDIFHNRIEYPEFVQYHLEDVRKYFSELHTEVQRKVLTLMDIILEIPEGTLYNDFFPAIENDTLNSGTGFGRFLLYHPVDQEYKKKTSSTWMRGHTDAGALTFILSQSILSLQIRSYADNQWKYVSHVPNSIIVNIGDTFKFLTDGYFKSSIHRVHTAPDDQKDYTRNTVIYFASPKLDVYMDSGSLGSPKLKRLGYKLNDGLERITVRQWDEAKGKFFNKTSANRKTNLTLYGRESVGSLIGENPIEV</sequence>
<feature type="domain" description="Fe2OG dioxygenase" evidence="2">
    <location>
        <begin position="215"/>
        <end position="328"/>
    </location>
</feature>
<dbReference type="Proteomes" id="UP000186136">
    <property type="component" value="Unassembled WGS sequence"/>
</dbReference>
<dbReference type="GO" id="GO:0044283">
    <property type="term" value="P:small molecule biosynthetic process"/>
    <property type="evidence" value="ECO:0007669"/>
    <property type="project" value="UniProtKB-ARBA"/>
</dbReference>
<organism evidence="3 4">
    <name type="scientific">Pichia membranifaciens</name>
    <dbReference type="NCBI Taxonomy" id="4926"/>
    <lineage>
        <taxon>Eukaryota</taxon>
        <taxon>Fungi</taxon>
        <taxon>Dikarya</taxon>
        <taxon>Ascomycota</taxon>
        <taxon>Saccharomycotina</taxon>
        <taxon>Pichiomycetes</taxon>
        <taxon>Pichiales</taxon>
        <taxon>Pichiaceae</taxon>
        <taxon>Pichia</taxon>
    </lineage>
</organism>
<dbReference type="InterPro" id="IPR044861">
    <property type="entry name" value="IPNS-like_FE2OG_OXY"/>
</dbReference>
<dbReference type="GO" id="GO:0046872">
    <property type="term" value="F:metal ion binding"/>
    <property type="evidence" value="ECO:0007669"/>
    <property type="project" value="UniProtKB-KW"/>
</dbReference>
<evidence type="ECO:0000256" key="1">
    <source>
        <dbReference type="RuleBase" id="RU003682"/>
    </source>
</evidence>
<dbReference type="AlphaFoldDB" id="A0A1Q2YAR4"/>
<evidence type="ECO:0000313" key="3">
    <source>
        <dbReference type="EMBL" id="GAV26634.1"/>
    </source>
</evidence>
<dbReference type="Gene3D" id="2.60.120.330">
    <property type="entry name" value="B-lactam Antibiotic, Isopenicillin N Synthase, Chain"/>
    <property type="match status" value="1"/>
</dbReference>
<keyword evidence="1" id="KW-0408">Iron</keyword>
<evidence type="ECO:0000313" key="4">
    <source>
        <dbReference type="Proteomes" id="UP000186136"/>
    </source>
</evidence>
<comment type="similarity">
    <text evidence="1">Belongs to the iron/ascorbate-dependent oxidoreductase family.</text>
</comment>
<proteinExistence type="inferred from homology"/>
<dbReference type="OrthoDB" id="406156at2759"/>
<dbReference type="PANTHER" id="PTHR47990">
    <property type="entry name" value="2-OXOGLUTARATE (2OG) AND FE(II)-DEPENDENT OXYGENASE SUPERFAMILY PROTEIN-RELATED"/>
    <property type="match status" value="1"/>
</dbReference>
<dbReference type="PROSITE" id="PS51471">
    <property type="entry name" value="FE2OG_OXY"/>
    <property type="match status" value="1"/>
</dbReference>
<dbReference type="EMBL" id="BDGI01000001">
    <property type="protein sequence ID" value="GAV26634.1"/>
    <property type="molecule type" value="Genomic_DNA"/>
</dbReference>
<dbReference type="InterPro" id="IPR027443">
    <property type="entry name" value="IPNS-like_sf"/>
</dbReference>
<keyword evidence="1" id="KW-0479">Metal-binding</keyword>
<dbReference type="Pfam" id="PF03171">
    <property type="entry name" value="2OG-FeII_Oxy"/>
    <property type="match status" value="1"/>
</dbReference>
<gene>
    <name evidence="3" type="ORF">PMKS-000088</name>
</gene>
<dbReference type="PRINTS" id="PR00682">
    <property type="entry name" value="IPNSYNTHASE"/>
</dbReference>
<evidence type="ECO:0000259" key="2">
    <source>
        <dbReference type="PROSITE" id="PS51471"/>
    </source>
</evidence>
<dbReference type="GO" id="GO:0016491">
    <property type="term" value="F:oxidoreductase activity"/>
    <property type="evidence" value="ECO:0007669"/>
    <property type="project" value="UniProtKB-KW"/>
</dbReference>
<protein>
    <recommendedName>
        <fullName evidence="2">Fe2OG dioxygenase domain-containing protein</fullName>
    </recommendedName>
</protein>
<name>A0A1Q2YAR4_9ASCO</name>
<dbReference type="Pfam" id="PF14226">
    <property type="entry name" value="DIOX_N"/>
    <property type="match status" value="1"/>
</dbReference>
<keyword evidence="1" id="KW-0560">Oxidoreductase</keyword>
<reference evidence="3 4" key="1">
    <citation type="submission" date="2016-08" db="EMBL/GenBank/DDBJ databases">
        <title>Whole genome shotgun sequence of Pichia membranifaciens KS47-1.</title>
        <authorList>
            <person name="Konishi M."/>
            <person name="Ishida M."/>
            <person name="Arakawa T."/>
            <person name="Kato Y."/>
            <person name="Horiuchi J."/>
        </authorList>
    </citation>
    <scope>NUCLEOTIDE SEQUENCE [LARGE SCALE GENOMIC DNA]</scope>
    <source>
        <strain evidence="3 4">KS47-1</strain>
    </source>
</reference>
<comment type="caution">
    <text evidence="3">The sequence shown here is derived from an EMBL/GenBank/DDBJ whole genome shotgun (WGS) entry which is preliminary data.</text>
</comment>
<accession>A0A1Q2YAR4</accession>
<dbReference type="InterPro" id="IPR005123">
    <property type="entry name" value="Oxoglu/Fe-dep_dioxygenase_dom"/>
</dbReference>
<dbReference type="InterPro" id="IPR026992">
    <property type="entry name" value="DIOX_N"/>
</dbReference>
<dbReference type="SUPFAM" id="SSF51197">
    <property type="entry name" value="Clavaminate synthase-like"/>
    <property type="match status" value="1"/>
</dbReference>